<dbReference type="Proteomes" id="UP001596417">
    <property type="component" value="Unassembled WGS sequence"/>
</dbReference>
<reference evidence="2 3" key="1">
    <citation type="journal article" date="2019" name="Int. J. Syst. Evol. Microbiol.">
        <title>The Global Catalogue of Microorganisms (GCM) 10K type strain sequencing project: providing services to taxonomists for standard genome sequencing and annotation.</title>
        <authorList>
            <consortium name="The Broad Institute Genomics Platform"/>
            <consortium name="The Broad Institute Genome Sequencing Center for Infectious Disease"/>
            <person name="Wu L."/>
            <person name="Ma J."/>
        </authorList>
    </citation>
    <scope>NUCLEOTIDE SEQUENCE [LARGE SCALE GENOMIC DNA]</scope>
    <source>
        <strain evidence="2 3">RDMS1</strain>
    </source>
</reference>
<keyword evidence="1" id="KW-0812">Transmembrane</keyword>
<comment type="caution">
    <text evidence="2">The sequence shown here is derived from an EMBL/GenBank/DDBJ whole genome shotgun (WGS) entry which is preliminary data.</text>
</comment>
<dbReference type="Pfam" id="PF12679">
    <property type="entry name" value="ABC2_membrane_2"/>
    <property type="match status" value="1"/>
</dbReference>
<proteinExistence type="predicted"/>
<evidence type="ECO:0000256" key="1">
    <source>
        <dbReference type="SAM" id="Phobius"/>
    </source>
</evidence>
<dbReference type="GO" id="GO:0005886">
    <property type="term" value="C:plasma membrane"/>
    <property type="evidence" value="ECO:0007669"/>
    <property type="project" value="UniProtKB-SubCell"/>
</dbReference>
<feature type="transmembrane region" description="Helical" evidence="1">
    <location>
        <begin position="20"/>
        <end position="36"/>
    </location>
</feature>
<keyword evidence="1" id="KW-1133">Transmembrane helix</keyword>
<feature type="transmembrane region" description="Helical" evidence="1">
    <location>
        <begin position="56"/>
        <end position="76"/>
    </location>
</feature>
<evidence type="ECO:0000313" key="3">
    <source>
        <dbReference type="Proteomes" id="UP001596417"/>
    </source>
</evidence>
<name>A0ABD5YK42_9EURY</name>
<dbReference type="PANTHER" id="PTHR43471">
    <property type="entry name" value="ABC TRANSPORTER PERMEASE"/>
    <property type="match status" value="1"/>
</dbReference>
<keyword evidence="3" id="KW-1185">Reference proteome</keyword>
<dbReference type="EMBL" id="JBHTAX010000001">
    <property type="protein sequence ID" value="MFC7189613.1"/>
    <property type="molecule type" value="Genomic_DNA"/>
</dbReference>
<dbReference type="RefSeq" id="WP_264554860.1">
    <property type="nucleotide sequence ID" value="NZ_CP109979.1"/>
</dbReference>
<organism evidence="2 3">
    <name type="scientific">Halocatena marina</name>
    <dbReference type="NCBI Taxonomy" id="2934937"/>
    <lineage>
        <taxon>Archaea</taxon>
        <taxon>Methanobacteriati</taxon>
        <taxon>Methanobacteriota</taxon>
        <taxon>Stenosarchaea group</taxon>
        <taxon>Halobacteria</taxon>
        <taxon>Halobacteriales</taxon>
        <taxon>Natronomonadaceae</taxon>
        <taxon>Halocatena</taxon>
    </lineage>
</organism>
<evidence type="ECO:0000313" key="2">
    <source>
        <dbReference type="EMBL" id="MFC7189613.1"/>
    </source>
</evidence>
<gene>
    <name evidence="2" type="ORF">ACFQL7_06915</name>
</gene>
<keyword evidence="1" id="KW-0472">Membrane</keyword>
<dbReference type="PANTHER" id="PTHR43471:SF1">
    <property type="entry name" value="ABC TRANSPORTER PERMEASE PROTEIN NOSY-RELATED"/>
    <property type="match status" value="1"/>
</dbReference>
<sequence>MNWRPVARKEFRDLVRSKGAWLMGLLITAGAIYLMGDEPPFVQNQLGTNVVLAAFQRPVGVIVPLTAILIAYRSIAGERVSGSIKFAVGFPQTRSDILIGKILGQSVALGVPLIAAFLVAGATGIVRIGLFSLIGFAGFLGLSLLYTLVNVSIATGISAAVSRPTRAAAGTFGYFLVFLMSWYTIRNRMYSLVTGESLNIFSPPASEWLFLFERFSPITAFYLITNRVLGVGNGASGYFNVLGQYQSSITTNALVYDLVFTDPAPFYLTEEFGLVILGLWIIVPSTLGLHVFRTADLS</sequence>
<feature type="transmembrane region" description="Helical" evidence="1">
    <location>
        <begin position="167"/>
        <end position="185"/>
    </location>
</feature>
<feature type="transmembrane region" description="Helical" evidence="1">
    <location>
        <begin position="272"/>
        <end position="292"/>
    </location>
</feature>
<accession>A0ABD5YK42</accession>
<feature type="transmembrane region" description="Helical" evidence="1">
    <location>
        <begin position="125"/>
        <end position="146"/>
    </location>
</feature>
<feature type="transmembrane region" description="Helical" evidence="1">
    <location>
        <begin position="97"/>
        <end position="119"/>
    </location>
</feature>
<dbReference type="GeneID" id="76199172"/>
<protein>
    <submittedName>
        <fullName evidence="2">ABC transporter permease</fullName>
    </submittedName>
</protein>
<dbReference type="AlphaFoldDB" id="A0ABD5YK42"/>